<dbReference type="InterPro" id="IPR024992">
    <property type="entry name" value="DUF3891"/>
</dbReference>
<reference evidence="1 2" key="1">
    <citation type="submission" date="2018-02" db="EMBL/GenBank/DDBJ databases">
        <title>Comparative genomes isolates from brazilian mangrove.</title>
        <authorList>
            <person name="Araujo J.E."/>
            <person name="Taketani R.G."/>
            <person name="Silva M.C.P."/>
            <person name="Loureco M.V."/>
            <person name="Andreote F.D."/>
        </authorList>
    </citation>
    <scope>NUCLEOTIDE SEQUENCE [LARGE SCALE GENOMIC DNA]</scope>
    <source>
        <strain evidence="1 2">Nap-Phe MGV</strain>
    </source>
</reference>
<comment type="caution">
    <text evidence="1">The sequence shown here is derived from an EMBL/GenBank/DDBJ whole genome shotgun (WGS) entry which is preliminary data.</text>
</comment>
<protein>
    <recommendedName>
        <fullName evidence="3">DUF3891 domain-containing protein</fullName>
    </recommendedName>
</protein>
<evidence type="ECO:0000313" key="1">
    <source>
        <dbReference type="EMBL" id="PQO43452.1"/>
    </source>
</evidence>
<dbReference type="Pfam" id="PF13030">
    <property type="entry name" value="DUF3891"/>
    <property type="match status" value="1"/>
</dbReference>
<dbReference type="OrthoDB" id="286277at2"/>
<name>A0A2S8GG59_9BACT</name>
<sequence>MIVRDAVDKYDQPVYQLIFQTAHAHVSGRFAEAWGAEPFIELPCRFNTLPAIYHHDDGWDQWDPLPRVDPQTGRPMSFLDMPHIEAESIWRHSIEAVAPWGPLAQYIVARHFSILRSESASAKTPGGIAFLHHYQQKCEFWLAQWLVSDRDRTKERAQRALDELRFFDWLSLWFCMAERSEPHQMETPDKIPLDIVPLGAGRFEISPWPWKVNEIDLSIMAREIPAKSYASDEQLQQEQGRITTLRWELVPGKRSY</sequence>
<gene>
    <name evidence="1" type="ORF">C5Y93_22610</name>
</gene>
<dbReference type="RefSeq" id="WP_105337738.1">
    <property type="nucleotide sequence ID" value="NZ_PUHZ01000023.1"/>
</dbReference>
<organism evidence="1 2">
    <name type="scientific">Blastopirellula marina</name>
    <dbReference type="NCBI Taxonomy" id="124"/>
    <lineage>
        <taxon>Bacteria</taxon>
        <taxon>Pseudomonadati</taxon>
        <taxon>Planctomycetota</taxon>
        <taxon>Planctomycetia</taxon>
        <taxon>Pirellulales</taxon>
        <taxon>Pirellulaceae</taxon>
        <taxon>Blastopirellula</taxon>
    </lineage>
</organism>
<evidence type="ECO:0000313" key="2">
    <source>
        <dbReference type="Proteomes" id="UP000237819"/>
    </source>
</evidence>
<evidence type="ECO:0008006" key="3">
    <source>
        <dbReference type="Google" id="ProtNLM"/>
    </source>
</evidence>
<dbReference type="EMBL" id="PUHZ01000023">
    <property type="protein sequence ID" value="PQO43452.1"/>
    <property type="molecule type" value="Genomic_DNA"/>
</dbReference>
<dbReference type="AlphaFoldDB" id="A0A2S8GG59"/>
<dbReference type="Proteomes" id="UP000237819">
    <property type="component" value="Unassembled WGS sequence"/>
</dbReference>
<proteinExistence type="predicted"/>
<accession>A0A2S8GG59</accession>